<gene>
    <name evidence="7" type="ORF">SAMN05216431_10385</name>
</gene>
<accession>A0ABY1AA80</accession>
<dbReference type="EMBL" id="FOCC01000003">
    <property type="protein sequence ID" value="SEM48313.1"/>
    <property type="molecule type" value="Genomic_DNA"/>
</dbReference>
<dbReference type="InterPro" id="IPR000223">
    <property type="entry name" value="Pept_S26A_signal_pept_1"/>
</dbReference>
<dbReference type="PROSITE" id="PS00761">
    <property type="entry name" value="SPASE_I_3"/>
    <property type="match status" value="1"/>
</dbReference>
<evidence type="ECO:0000256" key="2">
    <source>
        <dbReference type="ARBA" id="ARBA00004401"/>
    </source>
</evidence>
<dbReference type="PRINTS" id="PR00727">
    <property type="entry name" value="LEADERPTASE"/>
</dbReference>
<evidence type="ECO:0000259" key="6">
    <source>
        <dbReference type="Pfam" id="PF10502"/>
    </source>
</evidence>
<dbReference type="Gene3D" id="2.10.109.10">
    <property type="entry name" value="Umud Fragment, subunit A"/>
    <property type="match status" value="1"/>
</dbReference>
<feature type="domain" description="Peptidase S26" evidence="6">
    <location>
        <begin position="8"/>
        <end position="185"/>
    </location>
</feature>
<dbReference type="PANTHER" id="PTHR43390:SF8">
    <property type="entry name" value="SIGNAL PEPTIDASE I"/>
    <property type="match status" value="1"/>
</dbReference>
<evidence type="ECO:0000313" key="7">
    <source>
        <dbReference type="EMBL" id="SEM48313.1"/>
    </source>
</evidence>
<keyword evidence="5" id="KW-0472">Membrane</keyword>
<dbReference type="Proteomes" id="UP000182089">
    <property type="component" value="Unassembled WGS sequence"/>
</dbReference>
<comment type="caution">
    <text evidence="7">The sequence shown here is derived from an EMBL/GenBank/DDBJ whole genome shotgun (WGS) entry which is preliminary data.</text>
</comment>
<dbReference type="PROSITE" id="PS00760">
    <property type="entry name" value="SPASE_I_2"/>
    <property type="match status" value="1"/>
</dbReference>
<proteinExistence type="inferred from homology"/>
<dbReference type="InterPro" id="IPR036286">
    <property type="entry name" value="LexA/Signal_pep-like_sf"/>
</dbReference>
<keyword evidence="5" id="KW-0812">Transmembrane</keyword>
<comment type="subcellular location">
    <subcellularLocation>
        <location evidence="2">Cell membrane</location>
        <topology evidence="2">Single-pass type II membrane protein</topology>
    </subcellularLocation>
    <subcellularLocation>
        <location evidence="5">Membrane</location>
        <topology evidence="5">Single-pass type II membrane protein</topology>
    </subcellularLocation>
</comment>
<dbReference type="SUPFAM" id="SSF51306">
    <property type="entry name" value="LexA/Signal peptidase"/>
    <property type="match status" value="1"/>
</dbReference>
<organism evidence="7 8">
    <name type="scientific">Ligilactobacillus ruminis</name>
    <dbReference type="NCBI Taxonomy" id="1623"/>
    <lineage>
        <taxon>Bacteria</taxon>
        <taxon>Bacillati</taxon>
        <taxon>Bacillota</taxon>
        <taxon>Bacilli</taxon>
        <taxon>Lactobacillales</taxon>
        <taxon>Lactobacillaceae</taxon>
        <taxon>Ligilactobacillus</taxon>
    </lineage>
</organism>
<sequence>MKIIKEIFSWVIPLLIGFLIAYALKTYVISIVKVDGTSMYPNLQNNERVVMLHYAKIKRNSVVVFNAYGVDHNNPTIQKDTKYVKRVLALPGDKVEYHDDGKLYVNGKYQSQGYITTTQQTTGTLKAETVLTRNAAVPLGTDSSFTVPKGKYFVLGDNRAVSNDSRYYGFVTRSKILGVVKVPFWNNKAKLINSY</sequence>
<name>A0ABY1AA80_9LACO</name>
<comment type="catalytic activity">
    <reaction evidence="1 5">
        <text>Cleavage of hydrophobic, N-terminal signal or leader sequences from secreted and periplasmic proteins.</text>
        <dbReference type="EC" id="3.4.21.89"/>
    </reaction>
</comment>
<dbReference type="Pfam" id="PF10502">
    <property type="entry name" value="Peptidase_S26"/>
    <property type="match status" value="1"/>
</dbReference>
<protein>
    <recommendedName>
        <fullName evidence="3 5">Signal peptidase I</fullName>
        <ecNumber evidence="3 5">3.4.21.89</ecNumber>
    </recommendedName>
</protein>
<keyword evidence="4 5" id="KW-0378">Hydrolase</keyword>
<keyword evidence="5" id="KW-0645">Protease</keyword>
<reference evidence="7 8" key="1">
    <citation type="submission" date="2016-10" db="EMBL/GenBank/DDBJ databases">
        <authorList>
            <person name="Varghese N."/>
            <person name="Submissions S."/>
        </authorList>
    </citation>
    <scope>NUCLEOTIDE SEQUENCE [LARGE SCALE GENOMIC DNA]</scope>
    <source>
        <strain evidence="7 8">WC1T17</strain>
    </source>
</reference>
<evidence type="ECO:0000256" key="3">
    <source>
        <dbReference type="ARBA" id="ARBA00013208"/>
    </source>
</evidence>
<evidence type="ECO:0000313" key="8">
    <source>
        <dbReference type="Proteomes" id="UP000182089"/>
    </source>
</evidence>
<feature type="transmembrane region" description="Helical" evidence="5">
    <location>
        <begin position="7"/>
        <end position="24"/>
    </location>
</feature>
<dbReference type="NCBIfam" id="TIGR02227">
    <property type="entry name" value="sigpep_I_bact"/>
    <property type="match status" value="1"/>
</dbReference>
<dbReference type="CDD" id="cd06530">
    <property type="entry name" value="S26_SPase_I"/>
    <property type="match status" value="1"/>
</dbReference>
<evidence type="ECO:0000256" key="5">
    <source>
        <dbReference type="RuleBase" id="RU362042"/>
    </source>
</evidence>
<dbReference type="PANTHER" id="PTHR43390">
    <property type="entry name" value="SIGNAL PEPTIDASE I"/>
    <property type="match status" value="1"/>
</dbReference>
<keyword evidence="5" id="KW-1133">Transmembrane helix</keyword>
<evidence type="ECO:0000256" key="4">
    <source>
        <dbReference type="ARBA" id="ARBA00022801"/>
    </source>
</evidence>
<dbReference type="InterPro" id="IPR019758">
    <property type="entry name" value="Pept_S26A_signal_pept_1_CS"/>
</dbReference>
<dbReference type="InterPro" id="IPR019533">
    <property type="entry name" value="Peptidase_S26"/>
</dbReference>
<comment type="similarity">
    <text evidence="5">Belongs to the peptidase S26 family.</text>
</comment>
<evidence type="ECO:0000256" key="1">
    <source>
        <dbReference type="ARBA" id="ARBA00000677"/>
    </source>
</evidence>
<dbReference type="InterPro" id="IPR019757">
    <property type="entry name" value="Pept_S26A_signal_pept_1_Lys-AS"/>
</dbReference>
<dbReference type="EC" id="3.4.21.89" evidence="3 5"/>